<dbReference type="Pfam" id="PF04732">
    <property type="entry name" value="Filament_head"/>
    <property type="match status" value="1"/>
</dbReference>
<evidence type="ECO:0000256" key="1">
    <source>
        <dbReference type="ARBA" id="ARBA00004496"/>
    </source>
</evidence>
<dbReference type="FunFam" id="1.20.5.500:FF:000001">
    <property type="entry name" value="Type II keratin 23"/>
    <property type="match status" value="1"/>
</dbReference>
<sequence length="373" mass="42664">MKPAARTRIHTHTHIFPSLSPTNSHPPSPLKMSYILETVSSPSSYRRLESRTYSSRAVASRPQPWSRVSAPAPVLTSASYRRLASAVQAPRAYSSSDSLDLSQSSGLNGDYRGVGGRNEKELLQGLNDRFAGYIDKVHCLEQHNKQLEAEIQAQRQKQAGHGQLGEVYEQELRELRSLIEQVNQDKALLQLQSEHLEEDLQRLRERCEDEARLRDDTEAHVRAFRKETEDSALIKLEMEKKAQSLQEELAFLRANHEEELADLFAQIQASQVTLERKEPLKGDLSSALKEIRSQLEGHSAKNLQQTEEWFQCRYAKLNEAAELNKDAIRSAREEINEYRRQLQSKCIELESVRGTKDSLERQINDIEDRHNAD</sequence>
<comment type="similarity">
    <text evidence="6">Belongs to the intermediate filament family.</text>
</comment>
<feature type="region of interest" description="Disordered" evidence="8">
    <location>
        <begin position="94"/>
        <end position="113"/>
    </location>
</feature>
<evidence type="ECO:0000256" key="4">
    <source>
        <dbReference type="ARBA" id="ARBA00022754"/>
    </source>
</evidence>
<dbReference type="FunFam" id="1.20.5.1160:FF:000001">
    <property type="entry name" value="Keratin type II"/>
    <property type="match status" value="1"/>
</dbReference>
<dbReference type="GO" id="GO:0005737">
    <property type="term" value="C:cytoplasm"/>
    <property type="evidence" value="ECO:0007669"/>
    <property type="project" value="UniProtKB-SubCell"/>
</dbReference>
<evidence type="ECO:0000256" key="2">
    <source>
        <dbReference type="ARBA" id="ARBA00022490"/>
    </source>
</evidence>
<dbReference type="OrthoDB" id="2441647at2759"/>
<feature type="compositionally biased region" description="Low complexity" evidence="8">
    <location>
        <begin position="94"/>
        <end position="105"/>
    </location>
</feature>
<evidence type="ECO:0000256" key="6">
    <source>
        <dbReference type="ARBA" id="ARBA00061646"/>
    </source>
</evidence>
<dbReference type="Pfam" id="PF00038">
    <property type="entry name" value="Filament"/>
    <property type="match status" value="1"/>
</dbReference>
<name>A0A401TIT7_CHIPU</name>
<dbReference type="InterPro" id="IPR039008">
    <property type="entry name" value="IF_rod_dom"/>
</dbReference>
<dbReference type="GO" id="GO:0033693">
    <property type="term" value="P:neurofilament bundle assembly"/>
    <property type="evidence" value="ECO:0007669"/>
    <property type="project" value="TreeGrafter"/>
</dbReference>
<dbReference type="GO" id="GO:0099160">
    <property type="term" value="C:postsynaptic intermediate filament cytoskeleton"/>
    <property type="evidence" value="ECO:0007669"/>
    <property type="project" value="TreeGrafter"/>
</dbReference>
<keyword evidence="11" id="KW-1185">Reference proteome</keyword>
<dbReference type="EMBL" id="BEZZ01081419">
    <property type="protein sequence ID" value="GCC42562.1"/>
    <property type="molecule type" value="Genomic_DNA"/>
</dbReference>
<feature type="coiled-coil region" evidence="7">
    <location>
        <begin position="137"/>
        <end position="262"/>
    </location>
</feature>
<comment type="caution">
    <text evidence="10">The sequence shown here is derived from an EMBL/GenBank/DDBJ whole genome shotgun (WGS) entry which is preliminary data.</text>
</comment>
<dbReference type="STRING" id="137246.A0A401TIT7"/>
<dbReference type="PANTHER" id="PTHR45652">
    <property type="entry name" value="GLIAL FIBRILLARY ACIDIC PROTEIN"/>
    <property type="match status" value="1"/>
</dbReference>
<dbReference type="GO" id="GO:0030424">
    <property type="term" value="C:axon"/>
    <property type="evidence" value="ECO:0007669"/>
    <property type="project" value="TreeGrafter"/>
</dbReference>
<keyword evidence="3" id="KW-0597">Phosphoprotein</keyword>
<comment type="subcellular location">
    <subcellularLocation>
        <location evidence="1">Cytoplasm</location>
    </subcellularLocation>
</comment>
<dbReference type="InterPro" id="IPR006821">
    <property type="entry name" value="Intermed_filament_DNA-bd"/>
</dbReference>
<dbReference type="SMART" id="SM01391">
    <property type="entry name" value="Filament"/>
    <property type="match status" value="1"/>
</dbReference>
<dbReference type="PROSITE" id="PS51842">
    <property type="entry name" value="IF_ROD_2"/>
    <property type="match status" value="1"/>
</dbReference>
<feature type="coiled-coil region" evidence="7">
    <location>
        <begin position="314"/>
        <end position="369"/>
    </location>
</feature>
<evidence type="ECO:0000259" key="9">
    <source>
        <dbReference type="PROSITE" id="PS51842"/>
    </source>
</evidence>
<dbReference type="PANTHER" id="PTHR45652:SF3">
    <property type="entry name" value="NEUROFILAMENT MEDIUM POLYPEPTIDE"/>
    <property type="match status" value="1"/>
</dbReference>
<accession>A0A401TIT7</accession>
<keyword evidence="4" id="KW-0403">Intermediate filament</keyword>
<evidence type="ECO:0000256" key="3">
    <source>
        <dbReference type="ARBA" id="ARBA00022553"/>
    </source>
</evidence>
<evidence type="ECO:0000256" key="8">
    <source>
        <dbReference type="SAM" id="MobiDB-lite"/>
    </source>
</evidence>
<dbReference type="InterPro" id="IPR050405">
    <property type="entry name" value="Intermediate_filament"/>
</dbReference>
<dbReference type="SUPFAM" id="SSF64593">
    <property type="entry name" value="Intermediate filament protein, coiled coil region"/>
    <property type="match status" value="1"/>
</dbReference>
<feature type="domain" description="IF rod" evidence="9">
    <location>
        <begin position="119"/>
        <end position="373"/>
    </location>
</feature>
<dbReference type="AlphaFoldDB" id="A0A401TIT7"/>
<keyword evidence="2" id="KW-0963">Cytoplasm</keyword>
<evidence type="ECO:0000313" key="11">
    <source>
        <dbReference type="Proteomes" id="UP000287033"/>
    </source>
</evidence>
<keyword evidence="5 7" id="KW-0175">Coiled coil</keyword>
<dbReference type="Proteomes" id="UP000287033">
    <property type="component" value="Unassembled WGS sequence"/>
</dbReference>
<gene>
    <name evidence="10" type="ORF">chiPu_0026513</name>
</gene>
<organism evidence="10 11">
    <name type="scientific">Chiloscyllium punctatum</name>
    <name type="common">Brownbanded bambooshark</name>
    <name type="synonym">Hemiscyllium punctatum</name>
    <dbReference type="NCBI Taxonomy" id="137246"/>
    <lineage>
        <taxon>Eukaryota</taxon>
        <taxon>Metazoa</taxon>
        <taxon>Chordata</taxon>
        <taxon>Craniata</taxon>
        <taxon>Vertebrata</taxon>
        <taxon>Chondrichthyes</taxon>
        <taxon>Elasmobranchii</taxon>
        <taxon>Galeomorphii</taxon>
        <taxon>Galeoidea</taxon>
        <taxon>Orectolobiformes</taxon>
        <taxon>Hemiscylliidae</taxon>
        <taxon>Chiloscyllium</taxon>
    </lineage>
</organism>
<dbReference type="Gene3D" id="1.20.5.500">
    <property type="entry name" value="Single helix bin"/>
    <property type="match status" value="1"/>
</dbReference>
<feature type="non-terminal residue" evidence="10">
    <location>
        <position position="373"/>
    </location>
</feature>
<evidence type="ECO:0000313" key="10">
    <source>
        <dbReference type="EMBL" id="GCC42562.1"/>
    </source>
</evidence>
<protein>
    <recommendedName>
        <fullName evidence="9">IF rod domain-containing protein</fullName>
    </recommendedName>
</protein>
<evidence type="ECO:0000256" key="5">
    <source>
        <dbReference type="ARBA" id="ARBA00023054"/>
    </source>
</evidence>
<proteinExistence type="inferred from homology"/>
<dbReference type="GO" id="GO:0005882">
    <property type="term" value="C:intermediate filament"/>
    <property type="evidence" value="ECO:0007669"/>
    <property type="project" value="UniProtKB-KW"/>
</dbReference>
<dbReference type="GO" id="GO:0005200">
    <property type="term" value="F:structural constituent of cytoskeleton"/>
    <property type="evidence" value="ECO:0007669"/>
    <property type="project" value="TreeGrafter"/>
</dbReference>
<evidence type="ECO:0000256" key="7">
    <source>
        <dbReference type="SAM" id="Coils"/>
    </source>
</evidence>
<reference evidence="10 11" key="1">
    <citation type="journal article" date="2018" name="Nat. Ecol. Evol.">
        <title>Shark genomes provide insights into elasmobranch evolution and the origin of vertebrates.</title>
        <authorList>
            <person name="Hara Y"/>
            <person name="Yamaguchi K"/>
            <person name="Onimaru K"/>
            <person name="Kadota M"/>
            <person name="Koyanagi M"/>
            <person name="Keeley SD"/>
            <person name="Tatsumi K"/>
            <person name="Tanaka K"/>
            <person name="Motone F"/>
            <person name="Kageyama Y"/>
            <person name="Nozu R"/>
            <person name="Adachi N"/>
            <person name="Nishimura O"/>
            <person name="Nakagawa R"/>
            <person name="Tanegashima C"/>
            <person name="Kiyatake I"/>
            <person name="Matsumoto R"/>
            <person name="Murakumo K"/>
            <person name="Nishida K"/>
            <person name="Terakita A"/>
            <person name="Kuratani S"/>
            <person name="Sato K"/>
            <person name="Hyodo S Kuraku.S."/>
        </authorList>
    </citation>
    <scope>NUCLEOTIDE SEQUENCE [LARGE SCALE GENOMIC DNA]</scope>
</reference>
<dbReference type="Gene3D" id="1.20.5.1160">
    <property type="entry name" value="Vasodilator-stimulated phosphoprotein"/>
    <property type="match status" value="1"/>
</dbReference>
<dbReference type="OMA" id="GHSAKNL"/>